<feature type="domain" description="Transglycosylase SLT" evidence="3">
    <location>
        <begin position="102"/>
        <end position="206"/>
    </location>
</feature>
<dbReference type="PANTHER" id="PTHR37423">
    <property type="entry name" value="SOLUBLE LYTIC MUREIN TRANSGLYCOSYLASE-RELATED"/>
    <property type="match status" value="1"/>
</dbReference>
<dbReference type="InterPro" id="IPR023346">
    <property type="entry name" value="Lysozyme-like_dom_sf"/>
</dbReference>
<feature type="transmembrane region" description="Helical" evidence="2">
    <location>
        <begin position="6"/>
        <end position="26"/>
    </location>
</feature>
<dbReference type="InterPro" id="IPR008258">
    <property type="entry name" value="Transglycosylase_SLT_dom_1"/>
</dbReference>
<dbReference type="Gene3D" id="1.10.530.10">
    <property type="match status" value="1"/>
</dbReference>
<accession>A0AA49GFG8</accession>
<comment type="similarity">
    <text evidence="1">Belongs to the transglycosylase Slt family.</text>
</comment>
<evidence type="ECO:0000313" key="4">
    <source>
        <dbReference type="EMBL" id="WKK86584.1"/>
    </source>
</evidence>
<proteinExistence type="inferred from homology"/>
<dbReference type="PANTHER" id="PTHR37423:SF2">
    <property type="entry name" value="MEMBRANE-BOUND LYTIC MUREIN TRANSGLYCOSYLASE C"/>
    <property type="match status" value="1"/>
</dbReference>
<evidence type="ECO:0000313" key="5">
    <source>
        <dbReference type="Proteomes" id="UP001244443"/>
    </source>
</evidence>
<sequence length="305" mass="35747">MSDSRYALIISIASLLTVLVVAFYGINKNVKQDQYIERPKRPIAFTNAKTIPLPGKIDLAGEVVPLDIDDVKERLDKELHINSYWHNNTIFLFKRASRWFPIIEPILKENGIPDDFKYLALIESGLENVQSYAGAVGFWQILKSTGREYGLEINRDVDERYHPIKSTEAACKYFKRAFNKFGNWTLVAASYNRGMRGMQNALDHQKVDNYYDLMLNDETSRYVFRILAIKQIFETPEDYGLDISKEHLYQPYQYRFDTLRNSTDWVEYANEQKVTYKTLRIYNPWIQDDDIRVGRGEYYVVSLPK</sequence>
<dbReference type="RefSeq" id="WP_302102966.1">
    <property type="nucleotide sequence ID" value="NZ_CP129970.2"/>
</dbReference>
<name>A0AA49GFG8_9BACT</name>
<dbReference type="EMBL" id="CP129970">
    <property type="protein sequence ID" value="WKK86584.1"/>
    <property type="molecule type" value="Genomic_DNA"/>
</dbReference>
<evidence type="ECO:0000256" key="1">
    <source>
        <dbReference type="ARBA" id="ARBA00007734"/>
    </source>
</evidence>
<dbReference type="Proteomes" id="UP001244443">
    <property type="component" value="Chromosome"/>
</dbReference>
<evidence type="ECO:0000256" key="2">
    <source>
        <dbReference type="SAM" id="Phobius"/>
    </source>
</evidence>
<keyword evidence="2" id="KW-0812">Transmembrane</keyword>
<reference evidence="4" key="1">
    <citation type="submission" date="2023-08" db="EMBL/GenBank/DDBJ databases">
        <title>Comparative genomics and taxonomic characterization of three novel marine species of genus Marivirga.</title>
        <authorList>
            <person name="Muhammad N."/>
            <person name="Kim S.-G."/>
        </authorList>
    </citation>
    <scope>NUCLEOTIDE SEQUENCE [LARGE SCALE GENOMIC DNA]</scope>
    <source>
        <strain evidence="4">ABR2-2</strain>
    </source>
</reference>
<protein>
    <submittedName>
        <fullName evidence="4">Lytic transglycosylase domain-containing protein</fullName>
    </submittedName>
</protein>
<dbReference type="Pfam" id="PF01464">
    <property type="entry name" value="SLT"/>
    <property type="match status" value="1"/>
</dbReference>
<dbReference type="SUPFAM" id="SSF53955">
    <property type="entry name" value="Lysozyme-like"/>
    <property type="match status" value="1"/>
</dbReference>
<evidence type="ECO:0000259" key="3">
    <source>
        <dbReference type="Pfam" id="PF01464"/>
    </source>
</evidence>
<keyword evidence="5" id="KW-1185">Reference proteome</keyword>
<keyword evidence="2" id="KW-1133">Transmembrane helix</keyword>
<dbReference type="CDD" id="cd16894">
    <property type="entry name" value="MltD-like"/>
    <property type="match status" value="1"/>
</dbReference>
<keyword evidence="2" id="KW-0472">Membrane</keyword>
<gene>
    <name evidence="4" type="ORF">QYS48_06600</name>
</gene>
<organism evidence="4 5">
    <name type="scientific">Marivirga arenosa</name>
    <dbReference type="NCBI Taxonomy" id="3059076"/>
    <lineage>
        <taxon>Bacteria</taxon>
        <taxon>Pseudomonadati</taxon>
        <taxon>Bacteroidota</taxon>
        <taxon>Cytophagia</taxon>
        <taxon>Cytophagales</taxon>
        <taxon>Marivirgaceae</taxon>
        <taxon>Marivirga</taxon>
    </lineage>
</organism>
<dbReference type="AlphaFoldDB" id="A0AA49GFG8"/>